<dbReference type="GO" id="GO:0016787">
    <property type="term" value="F:hydrolase activity"/>
    <property type="evidence" value="ECO:0007669"/>
    <property type="project" value="UniProtKB-KW"/>
</dbReference>
<gene>
    <name evidence="3" type="ORF">WQQ_30840</name>
</gene>
<protein>
    <submittedName>
        <fullName evidence="3">Putative hydrolase</fullName>
    </submittedName>
</protein>
<evidence type="ECO:0000259" key="2">
    <source>
        <dbReference type="Pfam" id="PF01738"/>
    </source>
</evidence>
<name>I7ZCX4_9GAMM</name>
<dbReference type="Proteomes" id="UP000003704">
    <property type="component" value="Unassembled WGS sequence"/>
</dbReference>
<dbReference type="InterPro" id="IPR051049">
    <property type="entry name" value="Dienelactone_hydrolase-like"/>
</dbReference>
<dbReference type="SUPFAM" id="SSF53474">
    <property type="entry name" value="alpha/beta-Hydrolases"/>
    <property type="match status" value="1"/>
</dbReference>
<evidence type="ECO:0000313" key="4">
    <source>
        <dbReference type="Proteomes" id="UP000003704"/>
    </source>
</evidence>
<sequence>MPIRANDATVRGRPNTPGIPNTMRIESMCENDDLEYFARRKQGLTRRSFGLTALGAGLSVALPGIAAGVETKGREVEIKTPDGTADAYFVHPAKGKHPAVLIWPDIFGLRPAFKEMATRLAESGYAVLVVNPFYRTKRAPTAAEHADFNDPATREALLALRASLSPQTAKTDAQAFVAFLDQQSAVDTRRKIGTTGYCMGGPLVVQTAAAVPERIGAGATFHGGGLATDKPDSPHLLIPGIKAQFLIAIAENDDAKEPEAKNTLREAFAKAKLPAEIEVYAGTKHGWCPTDAAVYDHDQAEKAWARQLALFKRALA</sequence>
<dbReference type="STRING" id="1172194.WQQ_30840"/>
<dbReference type="AlphaFoldDB" id="I7ZCX4"/>
<accession>I7ZCX4</accession>
<dbReference type="Pfam" id="PF01738">
    <property type="entry name" value="DLH"/>
    <property type="match status" value="1"/>
</dbReference>
<evidence type="ECO:0000313" key="3">
    <source>
        <dbReference type="EMBL" id="EIT69502.1"/>
    </source>
</evidence>
<dbReference type="InterPro" id="IPR029058">
    <property type="entry name" value="AB_hydrolase_fold"/>
</dbReference>
<feature type="domain" description="Dienelactone hydrolase" evidence="2">
    <location>
        <begin position="86"/>
        <end position="314"/>
    </location>
</feature>
<feature type="transmembrane region" description="Helical" evidence="1">
    <location>
        <begin position="49"/>
        <end position="69"/>
    </location>
</feature>
<reference evidence="3 4" key="1">
    <citation type="journal article" date="2012" name="J. Bacteriol.">
        <title>Genome Sequence of n-Alkane-Degrading Hydrocarboniphaga effusa Strain AP103T (ATCC BAA-332T).</title>
        <authorList>
            <person name="Chang H.K."/>
            <person name="Zylstra G.J."/>
            <person name="Chae J.C."/>
        </authorList>
    </citation>
    <scope>NUCLEOTIDE SEQUENCE [LARGE SCALE GENOMIC DNA]</scope>
    <source>
        <strain evidence="3 4">AP103</strain>
    </source>
</reference>
<keyword evidence="1" id="KW-0812">Transmembrane</keyword>
<dbReference type="PANTHER" id="PTHR46623">
    <property type="entry name" value="CARBOXYMETHYLENEBUTENOLIDASE-RELATED"/>
    <property type="match status" value="1"/>
</dbReference>
<keyword evidence="3" id="KW-0378">Hydrolase</keyword>
<dbReference type="EMBL" id="AKGD01000002">
    <property type="protein sequence ID" value="EIT69502.1"/>
    <property type="molecule type" value="Genomic_DNA"/>
</dbReference>
<dbReference type="InterPro" id="IPR002925">
    <property type="entry name" value="Dienelactn_hydro"/>
</dbReference>
<keyword evidence="1" id="KW-0472">Membrane</keyword>
<dbReference type="Gene3D" id="3.40.50.1820">
    <property type="entry name" value="alpha/beta hydrolase"/>
    <property type="match status" value="1"/>
</dbReference>
<keyword evidence="1" id="KW-1133">Transmembrane helix</keyword>
<organism evidence="3 4">
    <name type="scientific">Hydrocarboniphaga effusa AP103</name>
    <dbReference type="NCBI Taxonomy" id="1172194"/>
    <lineage>
        <taxon>Bacteria</taxon>
        <taxon>Pseudomonadati</taxon>
        <taxon>Pseudomonadota</taxon>
        <taxon>Gammaproteobacteria</taxon>
        <taxon>Nevskiales</taxon>
        <taxon>Nevskiaceae</taxon>
        <taxon>Hydrocarboniphaga</taxon>
    </lineage>
</organism>
<evidence type="ECO:0000256" key="1">
    <source>
        <dbReference type="SAM" id="Phobius"/>
    </source>
</evidence>
<proteinExistence type="predicted"/>
<dbReference type="PANTHER" id="PTHR46623:SF10">
    <property type="entry name" value="CARBOXYMETHYLENEBUTENOLIDASE HOMOLOG"/>
    <property type="match status" value="1"/>
</dbReference>
<keyword evidence="4" id="KW-1185">Reference proteome</keyword>
<dbReference type="PATRIC" id="fig|1172194.4.peg.2987"/>
<comment type="caution">
    <text evidence="3">The sequence shown here is derived from an EMBL/GenBank/DDBJ whole genome shotgun (WGS) entry which is preliminary data.</text>
</comment>